<protein>
    <submittedName>
        <fullName evidence="2">Uncharacterized protein</fullName>
    </submittedName>
</protein>
<name>A0A645JBV7_9ZZZZ</name>
<feature type="compositionally biased region" description="Polar residues" evidence="1">
    <location>
        <begin position="58"/>
        <end position="67"/>
    </location>
</feature>
<gene>
    <name evidence="2" type="ORF">SDC9_208289</name>
</gene>
<evidence type="ECO:0000313" key="2">
    <source>
        <dbReference type="EMBL" id="MPN60560.1"/>
    </source>
</evidence>
<comment type="caution">
    <text evidence="2">The sequence shown here is derived from an EMBL/GenBank/DDBJ whole genome shotgun (WGS) entry which is preliminary data.</text>
</comment>
<evidence type="ECO:0000256" key="1">
    <source>
        <dbReference type="SAM" id="MobiDB-lite"/>
    </source>
</evidence>
<accession>A0A645JBV7</accession>
<reference evidence="2" key="1">
    <citation type="submission" date="2019-08" db="EMBL/GenBank/DDBJ databases">
        <authorList>
            <person name="Kucharzyk K."/>
            <person name="Murdoch R.W."/>
            <person name="Higgins S."/>
            <person name="Loffler F."/>
        </authorList>
    </citation>
    <scope>NUCLEOTIDE SEQUENCE</scope>
</reference>
<feature type="region of interest" description="Disordered" evidence="1">
    <location>
        <begin position="1"/>
        <end position="76"/>
    </location>
</feature>
<proteinExistence type="predicted"/>
<organism evidence="2">
    <name type="scientific">bioreactor metagenome</name>
    <dbReference type="NCBI Taxonomy" id="1076179"/>
    <lineage>
        <taxon>unclassified sequences</taxon>
        <taxon>metagenomes</taxon>
        <taxon>ecological metagenomes</taxon>
    </lineage>
</organism>
<sequence>MSGVRNSCATSRAKRRSRATAVYSRCRPRLNASANGRNSRGKSPPMGRIGWSARRPSSDTPARSSMVTMRRTRNSASPVAIKVANAIPPSSAKCTRRSVRSQSSRSLATTRIRDGCVPCTEMRVATARPACPSGSVML</sequence>
<dbReference type="AlphaFoldDB" id="A0A645JBV7"/>
<dbReference type="EMBL" id="VSSQ01135988">
    <property type="protein sequence ID" value="MPN60560.1"/>
    <property type="molecule type" value="Genomic_DNA"/>
</dbReference>